<name>A0A382JIM1_9ZZZZ</name>
<gene>
    <name evidence="1" type="ORF">METZ01_LOCUS264393</name>
</gene>
<proteinExistence type="predicted"/>
<evidence type="ECO:0000313" key="1">
    <source>
        <dbReference type="EMBL" id="SVC11539.1"/>
    </source>
</evidence>
<accession>A0A382JIM1</accession>
<sequence>ASTSGPACLAICQKTFAPVQTCLPAFKNWWIQAITAPKLGADFSITQNRADSKIERQIATRVSFKFSKCFIPR</sequence>
<dbReference type="EMBL" id="UINC01074394">
    <property type="protein sequence ID" value="SVC11539.1"/>
    <property type="molecule type" value="Genomic_DNA"/>
</dbReference>
<feature type="non-terminal residue" evidence="1">
    <location>
        <position position="73"/>
    </location>
</feature>
<dbReference type="AlphaFoldDB" id="A0A382JIM1"/>
<protein>
    <submittedName>
        <fullName evidence="1">Uncharacterized protein</fullName>
    </submittedName>
</protein>
<reference evidence="1" key="1">
    <citation type="submission" date="2018-05" db="EMBL/GenBank/DDBJ databases">
        <authorList>
            <person name="Lanie J.A."/>
            <person name="Ng W.-L."/>
            <person name="Kazmierczak K.M."/>
            <person name="Andrzejewski T.M."/>
            <person name="Davidsen T.M."/>
            <person name="Wayne K.J."/>
            <person name="Tettelin H."/>
            <person name="Glass J.I."/>
            <person name="Rusch D."/>
            <person name="Podicherti R."/>
            <person name="Tsui H.-C.T."/>
            <person name="Winkler M.E."/>
        </authorList>
    </citation>
    <scope>NUCLEOTIDE SEQUENCE</scope>
</reference>
<organism evidence="1">
    <name type="scientific">marine metagenome</name>
    <dbReference type="NCBI Taxonomy" id="408172"/>
    <lineage>
        <taxon>unclassified sequences</taxon>
        <taxon>metagenomes</taxon>
        <taxon>ecological metagenomes</taxon>
    </lineage>
</organism>
<feature type="non-terminal residue" evidence="1">
    <location>
        <position position="1"/>
    </location>
</feature>